<organism evidence="2 3">
    <name type="scientific">Portunus trituberculatus</name>
    <name type="common">Swimming crab</name>
    <name type="synonym">Neptunus trituberculatus</name>
    <dbReference type="NCBI Taxonomy" id="210409"/>
    <lineage>
        <taxon>Eukaryota</taxon>
        <taxon>Metazoa</taxon>
        <taxon>Ecdysozoa</taxon>
        <taxon>Arthropoda</taxon>
        <taxon>Crustacea</taxon>
        <taxon>Multicrustacea</taxon>
        <taxon>Malacostraca</taxon>
        <taxon>Eumalacostraca</taxon>
        <taxon>Eucarida</taxon>
        <taxon>Decapoda</taxon>
        <taxon>Pleocyemata</taxon>
        <taxon>Brachyura</taxon>
        <taxon>Eubrachyura</taxon>
        <taxon>Portunoidea</taxon>
        <taxon>Portunidae</taxon>
        <taxon>Portuninae</taxon>
        <taxon>Portunus</taxon>
    </lineage>
</organism>
<evidence type="ECO:0000313" key="2">
    <source>
        <dbReference type="EMBL" id="MPC36359.1"/>
    </source>
</evidence>
<protein>
    <submittedName>
        <fullName evidence="2">Uncharacterized protein</fullName>
    </submittedName>
</protein>
<evidence type="ECO:0000256" key="1">
    <source>
        <dbReference type="SAM" id="MobiDB-lite"/>
    </source>
</evidence>
<feature type="region of interest" description="Disordered" evidence="1">
    <location>
        <begin position="1"/>
        <end position="40"/>
    </location>
</feature>
<feature type="compositionally biased region" description="Low complexity" evidence="1">
    <location>
        <begin position="26"/>
        <end position="40"/>
    </location>
</feature>
<name>A0A5B7ETF6_PORTR</name>
<accession>A0A5B7ETF6</accession>
<gene>
    <name evidence="2" type="ORF">E2C01_029815</name>
</gene>
<reference evidence="2 3" key="1">
    <citation type="submission" date="2019-05" db="EMBL/GenBank/DDBJ databases">
        <title>Another draft genome of Portunus trituberculatus and its Hox gene families provides insights of decapod evolution.</title>
        <authorList>
            <person name="Jeong J.-H."/>
            <person name="Song I."/>
            <person name="Kim S."/>
            <person name="Choi T."/>
            <person name="Kim D."/>
            <person name="Ryu S."/>
            <person name="Kim W."/>
        </authorList>
    </citation>
    <scope>NUCLEOTIDE SEQUENCE [LARGE SCALE GENOMIC DNA]</scope>
    <source>
        <tissue evidence="2">Muscle</tissue>
    </source>
</reference>
<dbReference type="AlphaFoldDB" id="A0A5B7ETF6"/>
<comment type="caution">
    <text evidence="2">The sequence shown here is derived from an EMBL/GenBank/DDBJ whole genome shotgun (WGS) entry which is preliminary data.</text>
</comment>
<sequence>MPVSPPPNKNSKYHLFSHPLSPPTSPALSAAVNSSPPAPASQSLASLGVYAAHVFGEMLRHHLSLLPAVAAVPCGAK</sequence>
<evidence type="ECO:0000313" key="3">
    <source>
        <dbReference type="Proteomes" id="UP000324222"/>
    </source>
</evidence>
<proteinExistence type="predicted"/>
<keyword evidence="3" id="KW-1185">Reference proteome</keyword>
<dbReference type="EMBL" id="VSRR010003496">
    <property type="protein sequence ID" value="MPC36359.1"/>
    <property type="molecule type" value="Genomic_DNA"/>
</dbReference>
<dbReference type="Proteomes" id="UP000324222">
    <property type="component" value="Unassembled WGS sequence"/>
</dbReference>